<dbReference type="RefSeq" id="WP_353423088.1">
    <property type="nucleotide sequence ID" value="NZ_CP117826.1"/>
</dbReference>
<keyword evidence="1" id="KW-0812">Transmembrane</keyword>
<name>A0AAU8A6I9_9FIRM</name>
<evidence type="ECO:0000256" key="1">
    <source>
        <dbReference type="SAM" id="Phobius"/>
    </source>
</evidence>
<feature type="transmembrane region" description="Helical" evidence="1">
    <location>
        <begin position="101"/>
        <end position="124"/>
    </location>
</feature>
<gene>
    <name evidence="2" type="ORF">PUP29_09155</name>
</gene>
<protein>
    <submittedName>
        <fullName evidence="2">Uncharacterized protein</fullName>
    </submittedName>
</protein>
<proteinExistence type="predicted"/>
<evidence type="ECO:0000313" key="2">
    <source>
        <dbReference type="EMBL" id="XCC61691.1"/>
    </source>
</evidence>
<sequence length="129" mass="14817">MFNYSKLEQVVQFLLSLKQIDDDLDIPNNICSALENDGVSHSDFADCLEYLAHNGFIDLTLDENYPETDNIREIVPLPPLKTYFADKARDEAIRKKLDRRWWITTAIAFIGAITGIASLIWLIWSNLNL</sequence>
<keyword evidence="1" id="KW-0472">Membrane</keyword>
<organism evidence="2">
    <name type="scientific">Christensenella massiliensis</name>
    <dbReference type="NCBI Taxonomy" id="1805714"/>
    <lineage>
        <taxon>Bacteria</taxon>
        <taxon>Bacillati</taxon>
        <taxon>Bacillota</taxon>
        <taxon>Clostridia</taxon>
        <taxon>Christensenellales</taxon>
        <taxon>Christensenellaceae</taxon>
        <taxon>Christensenella</taxon>
    </lineage>
</organism>
<accession>A0AAU8A6I9</accession>
<reference evidence="2" key="1">
    <citation type="submission" date="2023-02" db="EMBL/GenBank/DDBJ databases">
        <title>Gut commensal Christensenella minuta modulates host metabolism via a new class of secondary bile acids.</title>
        <authorList>
            <person name="Liu C."/>
        </authorList>
    </citation>
    <scope>NUCLEOTIDE SEQUENCE</scope>
    <source>
        <strain evidence="2">CA70</strain>
    </source>
</reference>
<dbReference type="AlphaFoldDB" id="A0AAU8A6I9"/>
<dbReference type="EMBL" id="CP117826">
    <property type="protein sequence ID" value="XCC61691.1"/>
    <property type="molecule type" value="Genomic_DNA"/>
</dbReference>
<keyword evidence="1" id="KW-1133">Transmembrane helix</keyword>